<evidence type="ECO:0000256" key="1">
    <source>
        <dbReference type="SAM" id="MobiDB-lite"/>
    </source>
</evidence>
<feature type="region of interest" description="Disordered" evidence="1">
    <location>
        <begin position="41"/>
        <end position="132"/>
    </location>
</feature>
<gene>
    <name evidence="2" type="ORF">Slin15195_G019550</name>
</gene>
<accession>A0A9Q9AMF8</accession>
<dbReference type="OrthoDB" id="3650949at2759"/>
<feature type="region of interest" description="Disordered" evidence="1">
    <location>
        <begin position="1"/>
        <end position="28"/>
    </location>
</feature>
<keyword evidence="3" id="KW-1185">Reference proteome</keyword>
<feature type="compositionally biased region" description="Polar residues" evidence="1">
    <location>
        <begin position="1"/>
        <end position="12"/>
    </location>
</feature>
<name>A0A9Q9AMF8_9PEZI</name>
<evidence type="ECO:0000313" key="2">
    <source>
        <dbReference type="EMBL" id="USW48636.1"/>
    </source>
</evidence>
<dbReference type="EMBL" id="CP099418">
    <property type="protein sequence ID" value="USW48636.1"/>
    <property type="molecule type" value="Genomic_DNA"/>
</dbReference>
<feature type="compositionally biased region" description="Basic residues" evidence="1">
    <location>
        <begin position="72"/>
        <end position="81"/>
    </location>
</feature>
<dbReference type="Proteomes" id="UP001056384">
    <property type="component" value="Chromosome 1"/>
</dbReference>
<reference evidence="2" key="1">
    <citation type="submission" date="2022-06" db="EMBL/GenBank/DDBJ databases">
        <title>Complete genome sequences of two strains of the flax pathogen Septoria linicola.</title>
        <authorList>
            <person name="Lapalu N."/>
            <person name="Simon A."/>
            <person name="Demenou B."/>
            <person name="Paumier D."/>
            <person name="Guillot M.-P."/>
            <person name="Gout L."/>
            <person name="Valade R."/>
        </authorList>
    </citation>
    <scope>NUCLEOTIDE SEQUENCE</scope>
    <source>
        <strain evidence="2">SE15195</strain>
    </source>
</reference>
<proteinExistence type="predicted"/>
<evidence type="ECO:0000313" key="3">
    <source>
        <dbReference type="Proteomes" id="UP001056384"/>
    </source>
</evidence>
<sequence length="210" mass="23450">MDEKSVAQSHEFASTPVCGSQAHVSDKGCDKKRSICSSFYHDDGSLTLQTPPQLHDASGKVHQPENELQNPRAKKRKRKSASQKQNSDELAAVQPQPKKARVCPFVHPDIREEGEDPGNTKPLQPAPPPTVEEQVKWKKHQFGHWDQSLSTRKCVTMNYDELEGASPIAPREPTPDTAGQGTENSKTTCFFWYHGSCARARDPRNGYKCK</sequence>
<dbReference type="AlphaFoldDB" id="A0A9Q9AMF8"/>
<organism evidence="2 3">
    <name type="scientific">Septoria linicola</name>
    <dbReference type="NCBI Taxonomy" id="215465"/>
    <lineage>
        <taxon>Eukaryota</taxon>
        <taxon>Fungi</taxon>
        <taxon>Dikarya</taxon>
        <taxon>Ascomycota</taxon>
        <taxon>Pezizomycotina</taxon>
        <taxon>Dothideomycetes</taxon>
        <taxon>Dothideomycetidae</taxon>
        <taxon>Mycosphaerellales</taxon>
        <taxon>Mycosphaerellaceae</taxon>
        <taxon>Septoria</taxon>
    </lineage>
</organism>
<protein>
    <submittedName>
        <fullName evidence="2">Uncharacterized protein</fullName>
    </submittedName>
</protein>